<evidence type="ECO:0000313" key="2">
    <source>
        <dbReference type="Proteomes" id="UP001523216"/>
    </source>
</evidence>
<comment type="caution">
    <text evidence="1">The sequence shown here is derived from an EMBL/GenBank/DDBJ whole genome shotgun (WGS) entry which is preliminary data.</text>
</comment>
<gene>
    <name evidence="1" type="ORF">LXN57_26135</name>
</gene>
<evidence type="ECO:0000313" key="1">
    <source>
        <dbReference type="EMBL" id="MCM4081060.1"/>
    </source>
</evidence>
<proteinExistence type="predicted"/>
<reference evidence="1 2" key="1">
    <citation type="submission" date="2022-06" db="EMBL/GenBank/DDBJ databases">
        <title>Actinoplanes abujensis sp. nov., isolated from Nigerian arid soil.</title>
        <authorList>
            <person name="Ding P."/>
        </authorList>
    </citation>
    <scope>NUCLEOTIDE SEQUENCE [LARGE SCALE GENOMIC DNA]</scope>
    <source>
        <strain evidence="2">TRM88002</strain>
    </source>
</reference>
<sequence length="87" mass="9306">MTALKTPDAGIEAARTTLVELGKAVVRGRVDAGEPLLAPAFVQAAKNLVERRLIAPALSAVTPARHLSASVRTFQRAFVLSVLWRIC</sequence>
<dbReference type="EMBL" id="JAMQOL010000037">
    <property type="protein sequence ID" value="MCM4081060.1"/>
    <property type="molecule type" value="Genomic_DNA"/>
</dbReference>
<name>A0ABT0Y5B8_9ACTN</name>
<organism evidence="1 2">
    <name type="scientific">Paractinoplanes hotanensis</name>
    <dbReference type="NCBI Taxonomy" id="2906497"/>
    <lineage>
        <taxon>Bacteria</taxon>
        <taxon>Bacillati</taxon>
        <taxon>Actinomycetota</taxon>
        <taxon>Actinomycetes</taxon>
        <taxon>Micromonosporales</taxon>
        <taxon>Micromonosporaceae</taxon>
        <taxon>Paractinoplanes</taxon>
    </lineage>
</organism>
<protein>
    <submittedName>
        <fullName evidence="1">Uncharacterized protein</fullName>
    </submittedName>
</protein>
<dbReference type="Proteomes" id="UP001523216">
    <property type="component" value="Unassembled WGS sequence"/>
</dbReference>
<dbReference type="RefSeq" id="WP_251800855.1">
    <property type="nucleotide sequence ID" value="NZ_JAMQOL010000037.1"/>
</dbReference>
<accession>A0ABT0Y5B8</accession>
<keyword evidence="2" id="KW-1185">Reference proteome</keyword>